<dbReference type="AlphaFoldDB" id="B6G9I6"/>
<sequence length="217" mass="23281">MLLVLVSTVIGLAAQGYINSTYRTWSRVPASGATGADVARRMLDANGCQVVDIKRVNGHLTDHYDPRDNSLHLSSENLTGGSVASVAVACHEAGHAAQKAHGYAMMKVRTALVPVVNFTQNTWMLVLMLGLFMNIAGLTTLAIVFFAFSVVFQLVTLPVEIDASRRAVAYIEQSGMGEVDVRGAKKVLTAAALTYVAAALTSILQLLYLLARTNDDR</sequence>
<dbReference type="eggNOG" id="COG2738">
    <property type="taxonomic scope" value="Bacteria"/>
</dbReference>
<dbReference type="HOGENOM" id="CLU_084406_0_0_11"/>
<keyword evidence="1" id="KW-0812">Transmembrane</keyword>
<evidence type="ECO:0000256" key="1">
    <source>
        <dbReference type="SAM" id="Phobius"/>
    </source>
</evidence>
<reference evidence="2 3" key="2">
    <citation type="submission" date="2008-10" db="EMBL/GenBank/DDBJ databases">
        <authorList>
            <person name="Fulton L."/>
            <person name="Clifton S."/>
            <person name="Fulton B."/>
            <person name="Xu J."/>
            <person name="Minx P."/>
            <person name="Pepin K.H."/>
            <person name="Johnson M."/>
            <person name="Thiruvilangam P."/>
            <person name="Bhonagiri V."/>
            <person name="Nash W.E."/>
            <person name="Mardis E.R."/>
            <person name="Wilson R.K."/>
        </authorList>
    </citation>
    <scope>NUCLEOTIDE SEQUENCE [LARGE SCALE GENOMIC DNA]</scope>
    <source>
        <strain evidence="2 3">DSM 13279</strain>
    </source>
</reference>
<dbReference type="Pfam" id="PF04298">
    <property type="entry name" value="Zn_peptidase_2"/>
    <property type="match status" value="1"/>
</dbReference>
<gene>
    <name evidence="2" type="ORF">COLSTE_00727</name>
</gene>
<dbReference type="Proteomes" id="UP000003560">
    <property type="component" value="Unassembled WGS sequence"/>
</dbReference>
<comment type="caution">
    <text evidence="2">The sequence shown here is derived from an EMBL/GenBank/DDBJ whole genome shotgun (WGS) entry which is preliminary data.</text>
</comment>
<proteinExistence type="predicted"/>
<dbReference type="InterPro" id="IPR007395">
    <property type="entry name" value="Zn_peptidase_2"/>
</dbReference>
<feature type="transmembrane region" description="Helical" evidence="1">
    <location>
        <begin position="123"/>
        <end position="156"/>
    </location>
</feature>
<keyword evidence="1" id="KW-1133">Transmembrane helix</keyword>
<dbReference type="PANTHER" id="PTHR36434">
    <property type="entry name" value="MEMBRANE PROTEASE YUGP-RELATED"/>
    <property type="match status" value="1"/>
</dbReference>
<feature type="transmembrane region" description="Helical" evidence="1">
    <location>
        <begin position="192"/>
        <end position="211"/>
    </location>
</feature>
<evidence type="ECO:0000313" key="3">
    <source>
        <dbReference type="Proteomes" id="UP000003560"/>
    </source>
</evidence>
<accession>B6G9I6</accession>
<dbReference type="STRING" id="445975.COLSTE_00727"/>
<keyword evidence="3" id="KW-1185">Reference proteome</keyword>
<dbReference type="PANTHER" id="PTHR36434:SF1">
    <property type="entry name" value="MEMBRANE PROTEASE YUGP-RELATED"/>
    <property type="match status" value="1"/>
</dbReference>
<organism evidence="2 3">
    <name type="scientific">Collinsella stercoris DSM 13279</name>
    <dbReference type="NCBI Taxonomy" id="445975"/>
    <lineage>
        <taxon>Bacteria</taxon>
        <taxon>Bacillati</taxon>
        <taxon>Actinomycetota</taxon>
        <taxon>Coriobacteriia</taxon>
        <taxon>Coriobacteriales</taxon>
        <taxon>Coriobacteriaceae</taxon>
        <taxon>Collinsella</taxon>
    </lineage>
</organism>
<evidence type="ECO:0000313" key="2">
    <source>
        <dbReference type="EMBL" id="EEA91076.1"/>
    </source>
</evidence>
<dbReference type="EMBL" id="ABXJ01000040">
    <property type="protein sequence ID" value="EEA91076.1"/>
    <property type="molecule type" value="Genomic_DNA"/>
</dbReference>
<keyword evidence="1" id="KW-0472">Membrane</keyword>
<reference evidence="2 3" key="1">
    <citation type="submission" date="2008-10" db="EMBL/GenBank/DDBJ databases">
        <title>Draft genome sequence of Collinsella stercoris (DSM 13279).</title>
        <authorList>
            <person name="Sudarsanam P."/>
            <person name="Ley R."/>
            <person name="Guruge J."/>
            <person name="Turnbaugh P.J."/>
            <person name="Mahowald M."/>
            <person name="Liep D."/>
            <person name="Gordon J."/>
        </authorList>
    </citation>
    <scope>NUCLEOTIDE SEQUENCE [LARGE SCALE GENOMIC DNA]</scope>
    <source>
        <strain evidence="2 3">DSM 13279</strain>
    </source>
</reference>
<protein>
    <submittedName>
        <fullName evidence="2">Putative neutral zinc metallopeptidase</fullName>
    </submittedName>
</protein>
<name>B6G9I6_9ACTN</name>